<dbReference type="InterPro" id="IPR036291">
    <property type="entry name" value="NAD(P)-bd_dom_sf"/>
</dbReference>
<proteinExistence type="predicted"/>
<dbReference type="InterPro" id="IPR002347">
    <property type="entry name" value="SDR_fam"/>
</dbReference>
<dbReference type="PANTHER" id="PTHR45458:SF1">
    <property type="entry name" value="SHORT CHAIN DEHYDROGENASE"/>
    <property type="match status" value="1"/>
</dbReference>
<dbReference type="FunCoup" id="A0A1Y2DYV1">
    <property type="interactions" value="87"/>
</dbReference>
<protein>
    <submittedName>
        <fullName evidence="1">3-oxoacyl-reductase</fullName>
    </submittedName>
</protein>
<dbReference type="OrthoDB" id="5296at2759"/>
<comment type="caution">
    <text evidence="1">The sequence shown here is derived from an EMBL/GenBank/DDBJ whole genome shotgun (WGS) entry which is preliminary data.</text>
</comment>
<dbReference type="AlphaFoldDB" id="A0A1Y2DYV1"/>
<keyword evidence="2" id="KW-1185">Reference proteome</keyword>
<accession>A0A1Y2DYV1</accession>
<dbReference type="PRINTS" id="PR00081">
    <property type="entry name" value="GDHRDH"/>
</dbReference>
<dbReference type="GO" id="GO:0016616">
    <property type="term" value="F:oxidoreductase activity, acting on the CH-OH group of donors, NAD or NADP as acceptor"/>
    <property type="evidence" value="ECO:0007669"/>
    <property type="project" value="TreeGrafter"/>
</dbReference>
<dbReference type="SUPFAM" id="SSF51735">
    <property type="entry name" value="NAD(P)-binding Rossmann-fold domains"/>
    <property type="match status" value="1"/>
</dbReference>
<dbReference type="InParanoid" id="A0A1Y2DYV1"/>
<dbReference type="GeneID" id="63776568"/>
<dbReference type="EMBL" id="MCFJ01000007">
    <property type="protein sequence ID" value="ORY64451.1"/>
    <property type="molecule type" value="Genomic_DNA"/>
</dbReference>
<sequence>MPKTAVVTGANSGIGYEFAKLLINEGYDVFAVDLNAGSRLQSLGCKASQIDIASDSSIENFAKRFGDQPLDLLLNIAGVMESSEFDTLETINHRTLTSIFAVNAFGPLLLTQALLPNLLKSENPKVGVMSSRVGSIADNTTGGLYAYRSSKAALNALCKNLAVDLRDRGVTVVIMHPGFVKTEINPSVHELKQAVEADEAAEKLWEVMKGKGIESTGKFWHREGYELPW</sequence>
<dbReference type="Pfam" id="PF00106">
    <property type="entry name" value="adh_short"/>
    <property type="match status" value="1"/>
</dbReference>
<evidence type="ECO:0000313" key="1">
    <source>
        <dbReference type="EMBL" id="ORY64451.1"/>
    </source>
</evidence>
<dbReference type="PANTHER" id="PTHR45458">
    <property type="entry name" value="SHORT-CHAIN DEHYDROGENASE/REDUCTASE SDR"/>
    <property type="match status" value="1"/>
</dbReference>
<dbReference type="Proteomes" id="UP000193689">
    <property type="component" value="Unassembled WGS sequence"/>
</dbReference>
<dbReference type="CDD" id="cd05325">
    <property type="entry name" value="carb_red_sniffer_like_SDR_c"/>
    <property type="match status" value="1"/>
</dbReference>
<evidence type="ECO:0000313" key="2">
    <source>
        <dbReference type="Proteomes" id="UP000193689"/>
    </source>
</evidence>
<name>A0A1Y2DYV1_9PEZI</name>
<gene>
    <name evidence="1" type="ORF">BCR38DRAFT_435140</name>
</gene>
<organism evidence="1 2">
    <name type="scientific">Pseudomassariella vexata</name>
    <dbReference type="NCBI Taxonomy" id="1141098"/>
    <lineage>
        <taxon>Eukaryota</taxon>
        <taxon>Fungi</taxon>
        <taxon>Dikarya</taxon>
        <taxon>Ascomycota</taxon>
        <taxon>Pezizomycotina</taxon>
        <taxon>Sordariomycetes</taxon>
        <taxon>Xylariomycetidae</taxon>
        <taxon>Amphisphaeriales</taxon>
        <taxon>Pseudomassariaceae</taxon>
        <taxon>Pseudomassariella</taxon>
    </lineage>
</organism>
<dbReference type="InterPro" id="IPR052184">
    <property type="entry name" value="SDR_enzymes"/>
</dbReference>
<dbReference type="Gene3D" id="3.40.50.720">
    <property type="entry name" value="NAD(P)-binding Rossmann-like Domain"/>
    <property type="match status" value="1"/>
</dbReference>
<reference evidence="1 2" key="1">
    <citation type="submission" date="2016-07" db="EMBL/GenBank/DDBJ databases">
        <title>Pervasive Adenine N6-methylation of Active Genes in Fungi.</title>
        <authorList>
            <consortium name="DOE Joint Genome Institute"/>
            <person name="Mondo S.J."/>
            <person name="Dannebaum R.O."/>
            <person name="Kuo R.C."/>
            <person name="Labutti K."/>
            <person name="Haridas S."/>
            <person name="Kuo A."/>
            <person name="Salamov A."/>
            <person name="Ahrendt S.R."/>
            <person name="Lipzen A."/>
            <person name="Sullivan W."/>
            <person name="Andreopoulos W.B."/>
            <person name="Clum A."/>
            <person name="Lindquist E."/>
            <person name="Daum C."/>
            <person name="Ramamoorthy G.K."/>
            <person name="Gryganskyi A."/>
            <person name="Culley D."/>
            <person name="Magnuson J.K."/>
            <person name="James T.Y."/>
            <person name="O'Malley M.A."/>
            <person name="Stajich J.E."/>
            <person name="Spatafora J.W."/>
            <person name="Visel A."/>
            <person name="Grigoriev I.V."/>
        </authorList>
    </citation>
    <scope>NUCLEOTIDE SEQUENCE [LARGE SCALE GENOMIC DNA]</scope>
    <source>
        <strain evidence="1 2">CBS 129021</strain>
    </source>
</reference>
<dbReference type="RefSeq" id="XP_040715865.1">
    <property type="nucleotide sequence ID" value="XM_040860356.1"/>
</dbReference>